<organism evidence="8 9">
    <name type="scientific">Ignisphaera aggregans (strain DSM 17230 / JCM 13409 / AQ1.S1)</name>
    <dbReference type="NCBI Taxonomy" id="583356"/>
    <lineage>
        <taxon>Archaea</taxon>
        <taxon>Thermoproteota</taxon>
        <taxon>Thermoprotei</taxon>
        <taxon>Desulfurococcales</taxon>
        <taxon>Desulfurococcaceae</taxon>
        <taxon>Ignisphaera</taxon>
    </lineage>
</organism>
<keyword evidence="4 6" id="KW-0808">Transferase</keyword>
<dbReference type="EC" id="2.4.2.10" evidence="2 6"/>
<evidence type="ECO:0000256" key="2">
    <source>
        <dbReference type="ARBA" id="ARBA00011971"/>
    </source>
</evidence>
<dbReference type="Gene3D" id="3.40.50.2020">
    <property type="match status" value="1"/>
</dbReference>
<dbReference type="GO" id="GO:0000287">
    <property type="term" value="F:magnesium ion binding"/>
    <property type="evidence" value="ECO:0007669"/>
    <property type="project" value="UniProtKB-UniRule"/>
</dbReference>
<gene>
    <name evidence="6" type="primary">pyrE</name>
    <name evidence="8" type="ordered locus">Igag_1399</name>
</gene>
<feature type="binding site" description="in other chain" evidence="6">
    <location>
        <begin position="113"/>
        <end position="121"/>
    </location>
    <ligand>
        <name>5-phospho-alpha-D-ribose 1-diphosphate</name>
        <dbReference type="ChEBI" id="CHEBI:58017"/>
        <note>ligand shared between dimeric partners</note>
    </ligand>
</feature>
<evidence type="ECO:0000313" key="8">
    <source>
        <dbReference type="EMBL" id="ADM28202.1"/>
    </source>
</evidence>
<comment type="subunit">
    <text evidence="6">Homodimer.</text>
</comment>
<evidence type="ECO:0000256" key="3">
    <source>
        <dbReference type="ARBA" id="ARBA00022676"/>
    </source>
</evidence>
<dbReference type="Proteomes" id="UP000001304">
    <property type="component" value="Chromosome"/>
</dbReference>
<dbReference type="GO" id="GO:0044205">
    <property type="term" value="P:'de novo' UMP biosynthetic process"/>
    <property type="evidence" value="ECO:0007669"/>
    <property type="project" value="UniProtKB-UniRule"/>
</dbReference>
<evidence type="ECO:0000256" key="4">
    <source>
        <dbReference type="ARBA" id="ARBA00022679"/>
    </source>
</evidence>
<dbReference type="GO" id="GO:0019856">
    <property type="term" value="P:pyrimidine nucleobase biosynthetic process"/>
    <property type="evidence" value="ECO:0007669"/>
    <property type="project" value="TreeGrafter"/>
</dbReference>
<dbReference type="CDD" id="cd06223">
    <property type="entry name" value="PRTases_typeI"/>
    <property type="match status" value="1"/>
</dbReference>
<comment type="pathway">
    <text evidence="1 6">Pyrimidine metabolism; UMP biosynthesis via de novo pathway; UMP from orotate: step 1/2.</text>
</comment>
<dbReference type="KEGG" id="iag:Igag_1399"/>
<keyword evidence="9" id="KW-1185">Reference proteome</keyword>
<feature type="binding site" evidence="6">
    <location>
        <position position="88"/>
    </location>
    <ligand>
        <name>5-phospho-alpha-D-ribose 1-diphosphate</name>
        <dbReference type="ChEBI" id="CHEBI:58017"/>
        <note>ligand shared between dimeric partners</note>
    </ligand>
</feature>
<accession>E0SQE6</accession>
<feature type="binding site" evidence="6">
    <location>
        <position position="92"/>
    </location>
    <ligand>
        <name>5-phospho-alpha-D-ribose 1-diphosphate</name>
        <dbReference type="ChEBI" id="CHEBI:58017"/>
        <note>ligand shared between dimeric partners</note>
    </ligand>
</feature>
<evidence type="ECO:0000313" key="9">
    <source>
        <dbReference type="Proteomes" id="UP000001304"/>
    </source>
</evidence>
<evidence type="ECO:0000256" key="1">
    <source>
        <dbReference type="ARBA" id="ARBA00004889"/>
    </source>
</evidence>
<dbReference type="PANTHER" id="PTHR19278">
    <property type="entry name" value="OROTATE PHOSPHORIBOSYLTRANSFERASE"/>
    <property type="match status" value="1"/>
</dbReference>
<comment type="function">
    <text evidence="6">Catalyzes the transfer of a ribosyl phosphate group from 5-phosphoribose 1-diphosphate to orotate, leading to the formation of orotidine monophosphate (OMP).</text>
</comment>
<dbReference type="Pfam" id="PF00156">
    <property type="entry name" value="Pribosyltran"/>
    <property type="match status" value="1"/>
</dbReference>
<dbReference type="PANTHER" id="PTHR19278:SF9">
    <property type="entry name" value="URIDINE 5'-MONOPHOSPHATE SYNTHASE"/>
    <property type="match status" value="1"/>
</dbReference>
<reference evidence="8 9" key="1">
    <citation type="journal article" date="2010" name="Stand. Genomic Sci.">
        <title>Complete genome sequence of Ignisphaera aggregans type strain (AQ1.S1).</title>
        <authorList>
            <person name="Goker M."/>
            <person name="Held B."/>
            <person name="Lapidus A."/>
            <person name="Nolan M."/>
            <person name="Spring S."/>
            <person name="Yasawong M."/>
            <person name="Lucas S."/>
            <person name="Glavina Del Rio T."/>
            <person name="Tice H."/>
            <person name="Cheng J.F."/>
            <person name="Goodwin L."/>
            <person name="Tapia R."/>
            <person name="Pitluck S."/>
            <person name="Liolios K."/>
            <person name="Ivanova N."/>
            <person name="Mavromatis K."/>
            <person name="Mikhailova N."/>
            <person name="Pati A."/>
            <person name="Chen A."/>
            <person name="Palaniappan K."/>
            <person name="Brambilla E."/>
            <person name="Land M."/>
            <person name="Hauser L."/>
            <person name="Chang Y.J."/>
            <person name="Jeffries C.D."/>
            <person name="Brettin T."/>
            <person name="Detter J.C."/>
            <person name="Han C."/>
            <person name="Rohde M."/>
            <person name="Sikorski J."/>
            <person name="Woyke T."/>
            <person name="Bristow J."/>
            <person name="Eisen J.A."/>
            <person name="Markowitz V."/>
            <person name="Hugenholtz P."/>
            <person name="Kyrpides N.C."/>
            <person name="Klenk H.P."/>
        </authorList>
    </citation>
    <scope>NUCLEOTIDE SEQUENCE [LARGE SCALE GENOMIC DNA]</scope>
    <source>
        <strain evidence="9">DSM 17230 / JCM 13409 / AQ1.S1</strain>
    </source>
</reference>
<name>E0SQE6_IGNAA</name>
<dbReference type="InterPro" id="IPR000836">
    <property type="entry name" value="PRTase_dom"/>
</dbReference>
<keyword evidence="6" id="KW-0460">Magnesium</keyword>
<feature type="domain" description="Phosphoribosyltransferase" evidence="7">
    <location>
        <begin position="38"/>
        <end position="151"/>
    </location>
</feature>
<dbReference type="GO" id="GO:0004588">
    <property type="term" value="F:orotate phosphoribosyltransferase activity"/>
    <property type="evidence" value="ECO:0007669"/>
    <property type="project" value="UniProtKB-UniRule"/>
</dbReference>
<dbReference type="InterPro" id="IPR029057">
    <property type="entry name" value="PRTase-like"/>
</dbReference>
<sequence length="195" mass="22270">MSWLAIELYRKGMVKIGQFKLSSGLESPFYIDLRRLYSYPELMENIINMALNTINLDEYDGITGIATSGLVLASFIACRTKKPLSYVRLERKEYGTKSLVEGDVVSKKILIVDDVATTGSSIEYAYLAVKEQGGNPIGVFVVIDREQGARERLGRYGLRFYSLLTARELFDILRNEGYIDEEKYNEIIEYLKGYR</sequence>
<dbReference type="InterPro" id="IPR023031">
    <property type="entry name" value="OPRT"/>
</dbReference>
<keyword evidence="3 6" id="KW-0328">Glycosyltransferase</keyword>
<keyword evidence="5 6" id="KW-0665">Pyrimidine biosynthesis</keyword>
<dbReference type="HAMAP" id="MF_01208">
    <property type="entry name" value="PyrE"/>
    <property type="match status" value="1"/>
</dbReference>
<comment type="similarity">
    <text evidence="6">Belongs to the purine/pyrimidine phosphoribosyltransferase family. PyrE subfamily.</text>
</comment>
<dbReference type="AlphaFoldDB" id="E0SQE6"/>
<comment type="cofactor">
    <cofactor evidence="6">
        <name>Mg(2+)</name>
        <dbReference type="ChEBI" id="CHEBI:18420"/>
    </cofactor>
</comment>
<evidence type="ECO:0000259" key="7">
    <source>
        <dbReference type="Pfam" id="PF00156"/>
    </source>
</evidence>
<feature type="binding site" evidence="6">
    <location>
        <position position="117"/>
    </location>
    <ligand>
        <name>orotate</name>
        <dbReference type="ChEBI" id="CHEBI:30839"/>
    </ligand>
</feature>
<dbReference type="HOGENOM" id="CLU_074878_2_0_2"/>
<proteinExistence type="inferred from homology"/>
<feature type="binding site" evidence="6">
    <location>
        <position position="145"/>
    </location>
    <ligand>
        <name>orotate</name>
        <dbReference type="ChEBI" id="CHEBI:30839"/>
    </ligand>
</feature>
<dbReference type="NCBIfam" id="TIGR00336">
    <property type="entry name" value="pyrE"/>
    <property type="match status" value="1"/>
</dbReference>
<dbReference type="STRING" id="583356.Igag_1399"/>
<comment type="catalytic activity">
    <reaction evidence="6">
        <text>orotidine 5'-phosphate + diphosphate = orotate + 5-phospho-alpha-D-ribose 1-diphosphate</text>
        <dbReference type="Rhea" id="RHEA:10380"/>
        <dbReference type="ChEBI" id="CHEBI:30839"/>
        <dbReference type="ChEBI" id="CHEBI:33019"/>
        <dbReference type="ChEBI" id="CHEBI:57538"/>
        <dbReference type="ChEBI" id="CHEBI:58017"/>
        <dbReference type="EC" id="2.4.2.10"/>
    </reaction>
</comment>
<dbReference type="SUPFAM" id="SSF53271">
    <property type="entry name" value="PRTase-like"/>
    <property type="match status" value="1"/>
</dbReference>
<dbReference type="EMBL" id="CP002098">
    <property type="protein sequence ID" value="ADM28202.1"/>
    <property type="molecule type" value="Genomic_DNA"/>
</dbReference>
<dbReference type="InterPro" id="IPR004467">
    <property type="entry name" value="Or_phspho_trans_dom"/>
</dbReference>
<comment type="caution">
    <text evidence="6">Lacks conserved residue(s) required for the propagation of feature annotation.</text>
</comment>
<protein>
    <recommendedName>
        <fullName evidence="2 6">Orotate phosphoribosyltransferase</fullName>
        <shortName evidence="6">OPRT</shortName>
        <shortName evidence="6">OPRTase</shortName>
        <ecNumber evidence="2 6">2.4.2.10</ecNumber>
    </recommendedName>
</protein>
<dbReference type="UniPathway" id="UPA00070">
    <property type="reaction ID" value="UER00119"/>
</dbReference>
<evidence type="ECO:0000256" key="5">
    <source>
        <dbReference type="ARBA" id="ARBA00022975"/>
    </source>
</evidence>
<evidence type="ECO:0000256" key="6">
    <source>
        <dbReference type="HAMAP-Rule" id="MF_01208"/>
    </source>
</evidence>